<evidence type="ECO:0000256" key="1">
    <source>
        <dbReference type="SAM" id="Phobius"/>
    </source>
</evidence>
<dbReference type="AlphaFoldDB" id="A0A543F9I6"/>
<evidence type="ECO:0008006" key="4">
    <source>
        <dbReference type="Google" id="ProtNLM"/>
    </source>
</evidence>
<keyword evidence="1" id="KW-1133">Transmembrane helix</keyword>
<comment type="caution">
    <text evidence="2">The sequence shown here is derived from an EMBL/GenBank/DDBJ whole genome shotgun (WGS) entry which is preliminary data.</text>
</comment>
<sequence length="176" mass="19190">MTMVRAGVVPTRRVMLYGTLGIAVTVLVCAAIVTGFGLNRVFTGLLAGAVAGIALLVALFGRDAIVLTEGAIYRRTPWAESSIEWDRVVAGRFTLDERARWSLALDLSGGDERHGELVLLSIPPVVRPVSGAYDLRKRDQVEQIREMLRHKRVPVTVLPEIAGALSAHWKIAPPTR</sequence>
<proteinExistence type="predicted"/>
<protein>
    <recommendedName>
        <fullName evidence="4">PH (Pleckstrin Homology) domain-containing protein</fullName>
    </recommendedName>
</protein>
<keyword evidence="3" id="KW-1185">Reference proteome</keyword>
<organism evidence="2 3">
    <name type="scientific">Nocardia bhagyanarayanae</name>
    <dbReference type="NCBI Taxonomy" id="1215925"/>
    <lineage>
        <taxon>Bacteria</taxon>
        <taxon>Bacillati</taxon>
        <taxon>Actinomycetota</taxon>
        <taxon>Actinomycetes</taxon>
        <taxon>Mycobacteriales</taxon>
        <taxon>Nocardiaceae</taxon>
        <taxon>Nocardia</taxon>
    </lineage>
</organism>
<gene>
    <name evidence="2" type="ORF">FB390_2055</name>
</gene>
<name>A0A543F9I6_9NOCA</name>
<reference evidence="2 3" key="1">
    <citation type="submission" date="2019-06" db="EMBL/GenBank/DDBJ databases">
        <title>Sequencing the genomes of 1000 actinobacteria strains.</title>
        <authorList>
            <person name="Klenk H.-P."/>
        </authorList>
    </citation>
    <scope>NUCLEOTIDE SEQUENCE [LARGE SCALE GENOMIC DNA]</scope>
    <source>
        <strain evidence="2 3">DSM 103495</strain>
    </source>
</reference>
<keyword evidence="1" id="KW-0472">Membrane</keyword>
<keyword evidence="1" id="KW-0812">Transmembrane</keyword>
<feature type="transmembrane region" description="Helical" evidence="1">
    <location>
        <begin position="42"/>
        <end position="60"/>
    </location>
</feature>
<feature type="transmembrane region" description="Helical" evidence="1">
    <location>
        <begin position="14"/>
        <end position="36"/>
    </location>
</feature>
<dbReference type="OrthoDB" id="4556366at2"/>
<dbReference type="RefSeq" id="WP_141808721.1">
    <property type="nucleotide sequence ID" value="NZ_VFPG01000001.1"/>
</dbReference>
<dbReference type="Proteomes" id="UP000316331">
    <property type="component" value="Unassembled WGS sequence"/>
</dbReference>
<evidence type="ECO:0000313" key="3">
    <source>
        <dbReference type="Proteomes" id="UP000316331"/>
    </source>
</evidence>
<accession>A0A543F9I6</accession>
<evidence type="ECO:0000313" key="2">
    <source>
        <dbReference type="EMBL" id="TQM30430.1"/>
    </source>
</evidence>
<dbReference type="EMBL" id="VFPG01000001">
    <property type="protein sequence ID" value="TQM30430.1"/>
    <property type="molecule type" value="Genomic_DNA"/>
</dbReference>